<dbReference type="EMBL" id="GBRH01273580">
    <property type="protein sequence ID" value="JAD24315.1"/>
    <property type="molecule type" value="Transcribed_RNA"/>
</dbReference>
<reference evidence="1" key="2">
    <citation type="journal article" date="2015" name="Data Brief">
        <title>Shoot transcriptome of the giant reed, Arundo donax.</title>
        <authorList>
            <person name="Barrero R.A."/>
            <person name="Guerrero F.D."/>
            <person name="Moolhuijzen P."/>
            <person name="Goolsby J.A."/>
            <person name="Tidwell J."/>
            <person name="Bellgard S.E."/>
            <person name="Bellgard M.I."/>
        </authorList>
    </citation>
    <scope>NUCLEOTIDE SEQUENCE</scope>
    <source>
        <tissue evidence="1">Shoot tissue taken approximately 20 cm above the soil surface</tissue>
    </source>
</reference>
<sequence>MRERESQGRTKTLHYKMFFHTFRIQF</sequence>
<organism evidence="1">
    <name type="scientific">Arundo donax</name>
    <name type="common">Giant reed</name>
    <name type="synonym">Donax arundinaceus</name>
    <dbReference type="NCBI Taxonomy" id="35708"/>
    <lineage>
        <taxon>Eukaryota</taxon>
        <taxon>Viridiplantae</taxon>
        <taxon>Streptophyta</taxon>
        <taxon>Embryophyta</taxon>
        <taxon>Tracheophyta</taxon>
        <taxon>Spermatophyta</taxon>
        <taxon>Magnoliopsida</taxon>
        <taxon>Liliopsida</taxon>
        <taxon>Poales</taxon>
        <taxon>Poaceae</taxon>
        <taxon>PACMAD clade</taxon>
        <taxon>Arundinoideae</taxon>
        <taxon>Arundineae</taxon>
        <taxon>Arundo</taxon>
    </lineage>
</organism>
<protein>
    <submittedName>
        <fullName evidence="1">Rps3, OrsajM_p18</fullName>
    </submittedName>
</protein>
<accession>A0A0A8YGA7</accession>
<reference evidence="1" key="1">
    <citation type="submission" date="2014-09" db="EMBL/GenBank/DDBJ databases">
        <authorList>
            <person name="Magalhaes I.L.F."/>
            <person name="Oliveira U."/>
            <person name="Santos F.R."/>
            <person name="Vidigal T.H.D.A."/>
            <person name="Brescovit A.D."/>
            <person name="Santos A.J."/>
        </authorList>
    </citation>
    <scope>NUCLEOTIDE SEQUENCE</scope>
    <source>
        <tissue evidence="1">Shoot tissue taken approximately 20 cm above the soil surface</tissue>
    </source>
</reference>
<dbReference type="AlphaFoldDB" id="A0A0A8YGA7"/>
<name>A0A0A8YGA7_ARUDO</name>
<evidence type="ECO:0000313" key="1">
    <source>
        <dbReference type="EMBL" id="JAD24315.1"/>
    </source>
</evidence>
<proteinExistence type="predicted"/>